<protein>
    <submittedName>
        <fullName evidence="6">Cupin domain-containing protein</fullName>
    </submittedName>
</protein>
<reference evidence="6" key="2">
    <citation type="submission" date="2021-04" db="EMBL/GenBank/DDBJ databases">
        <authorList>
            <person name="Gilroy R."/>
        </authorList>
    </citation>
    <scope>NUCLEOTIDE SEQUENCE</scope>
    <source>
        <strain evidence="6">ChiHejej3B27-3195</strain>
    </source>
</reference>
<keyword evidence="3" id="KW-0408">Iron</keyword>
<dbReference type="GO" id="GO:0051864">
    <property type="term" value="F:histone H3K36 demethylase activity"/>
    <property type="evidence" value="ECO:0007669"/>
    <property type="project" value="TreeGrafter"/>
</dbReference>
<dbReference type="SMART" id="SM00558">
    <property type="entry name" value="JmjC"/>
    <property type="match status" value="1"/>
</dbReference>
<reference evidence="6" key="1">
    <citation type="journal article" date="2021" name="PeerJ">
        <title>Extensive microbial diversity within the chicken gut microbiome revealed by metagenomics and culture.</title>
        <authorList>
            <person name="Gilroy R."/>
            <person name="Ravi A."/>
            <person name="Getino M."/>
            <person name="Pursley I."/>
            <person name="Horton D.L."/>
            <person name="Alikhan N.F."/>
            <person name="Baker D."/>
            <person name="Gharbi K."/>
            <person name="Hall N."/>
            <person name="Watson M."/>
            <person name="Adriaenssens E.M."/>
            <person name="Foster-Nyarko E."/>
            <person name="Jarju S."/>
            <person name="Secka A."/>
            <person name="Antonio M."/>
            <person name="Oren A."/>
            <person name="Chaudhuri R.R."/>
            <person name="La Ragione R."/>
            <person name="Hildebrand F."/>
            <person name="Pallen M.J."/>
        </authorList>
    </citation>
    <scope>NUCLEOTIDE SEQUENCE</scope>
    <source>
        <strain evidence="6">ChiHejej3B27-3195</strain>
    </source>
</reference>
<dbReference type="GO" id="GO:0046872">
    <property type="term" value="F:metal ion binding"/>
    <property type="evidence" value="ECO:0007669"/>
    <property type="project" value="UniProtKB-KW"/>
</dbReference>
<dbReference type="PANTHER" id="PTHR13096">
    <property type="entry name" value="MINA53 MYC INDUCED NUCLEAR ANTIGEN"/>
    <property type="match status" value="1"/>
</dbReference>
<evidence type="ECO:0000313" key="6">
    <source>
        <dbReference type="EMBL" id="HIW99957.1"/>
    </source>
</evidence>
<comment type="caution">
    <text evidence="6">The sequence shown here is derived from an EMBL/GenBank/DDBJ whole genome shotgun (WGS) entry which is preliminary data.</text>
</comment>
<dbReference type="GO" id="GO:0032453">
    <property type="term" value="F:histone H3K4 demethylase activity"/>
    <property type="evidence" value="ECO:0007669"/>
    <property type="project" value="TreeGrafter"/>
</dbReference>
<evidence type="ECO:0000256" key="2">
    <source>
        <dbReference type="ARBA" id="ARBA00022723"/>
    </source>
</evidence>
<dbReference type="InterPro" id="IPR039994">
    <property type="entry name" value="NO66-like"/>
</dbReference>
<dbReference type="PROSITE" id="PS51184">
    <property type="entry name" value="JMJC"/>
    <property type="match status" value="1"/>
</dbReference>
<accession>A0A9D1UT70</accession>
<dbReference type="InterPro" id="IPR003347">
    <property type="entry name" value="JmjC_dom"/>
</dbReference>
<dbReference type="Gene3D" id="2.60.120.650">
    <property type="entry name" value="Cupin"/>
    <property type="match status" value="1"/>
</dbReference>
<gene>
    <name evidence="6" type="ORF">H9871_07410</name>
</gene>
<feature type="domain" description="JmjC" evidence="5">
    <location>
        <begin position="141"/>
        <end position="285"/>
    </location>
</feature>
<feature type="region of interest" description="Disordered" evidence="4">
    <location>
        <begin position="1"/>
        <end position="44"/>
    </location>
</feature>
<name>A0A9D1UT70_9MICC</name>
<sequence>MAQPTQARAPRTAAPIPADTTAEPTVRRDPRVNAATQRGPVDRPALTRLTDLSRADFAPYWGERPLLTRHDGTFADLFSADAVDELVAEHGLRTPFARMAAQGSVLPPSQFTASGGVGAEIGDQLDSAKILEQFANGATLVLQGLHRTWAPISEFTRSLVADLGHPAQVNAYITPDAARGFDPHYDTHDVFVIQIAGAKRWTIHEPVLRHPLGSQPWSDHREDVATRAREEPAIDAVFEPGDVLYLPRGWLHSAVAQGGTSIHLTIGVRATTRHDLLQKILTRAGESEALRAPLALGIDYTDPSSMAEDLHVTAEVTKSLLEALDATGVTPLMQADFIQATRPEPVRPLRTVELLSDLPPGLSIAWREQLVADIVADAKTLSIRLREKTVSLPVEAENAVRALFSSAQRAGSLPELDAESSLVVARRLLREGIVVPSEGR</sequence>
<evidence type="ECO:0000256" key="3">
    <source>
        <dbReference type="ARBA" id="ARBA00023004"/>
    </source>
</evidence>
<dbReference type="PANTHER" id="PTHR13096:SF9">
    <property type="entry name" value="BIFUNCTIONAL LYSINE-SPECIFIC DEMETHYLASE AND HISTIDYL-HYDROXYLASE"/>
    <property type="match status" value="1"/>
</dbReference>
<evidence type="ECO:0000256" key="1">
    <source>
        <dbReference type="ARBA" id="ARBA00001954"/>
    </source>
</evidence>
<evidence type="ECO:0000256" key="4">
    <source>
        <dbReference type="SAM" id="MobiDB-lite"/>
    </source>
</evidence>
<evidence type="ECO:0000259" key="5">
    <source>
        <dbReference type="PROSITE" id="PS51184"/>
    </source>
</evidence>
<feature type="compositionally biased region" description="Low complexity" evidence="4">
    <location>
        <begin position="1"/>
        <end position="24"/>
    </location>
</feature>
<dbReference type="AlphaFoldDB" id="A0A9D1UT70"/>
<dbReference type="Pfam" id="PF08007">
    <property type="entry name" value="JmjC_2"/>
    <property type="match status" value="1"/>
</dbReference>
<dbReference type="Proteomes" id="UP000824151">
    <property type="component" value="Unassembled WGS sequence"/>
</dbReference>
<dbReference type="SUPFAM" id="SSF51197">
    <property type="entry name" value="Clavaminate synthase-like"/>
    <property type="match status" value="1"/>
</dbReference>
<dbReference type="EMBL" id="DXGD01000273">
    <property type="protein sequence ID" value="HIW99957.1"/>
    <property type="molecule type" value="Genomic_DNA"/>
</dbReference>
<evidence type="ECO:0000313" key="7">
    <source>
        <dbReference type="Proteomes" id="UP000824151"/>
    </source>
</evidence>
<keyword evidence="2" id="KW-0479">Metal-binding</keyword>
<organism evidence="6 7">
    <name type="scientific">Candidatus Nesterenkonia stercoripullorum</name>
    <dbReference type="NCBI Taxonomy" id="2838701"/>
    <lineage>
        <taxon>Bacteria</taxon>
        <taxon>Bacillati</taxon>
        <taxon>Actinomycetota</taxon>
        <taxon>Actinomycetes</taxon>
        <taxon>Micrococcales</taxon>
        <taxon>Micrococcaceae</taxon>
        <taxon>Nesterenkonia</taxon>
    </lineage>
</organism>
<comment type="cofactor">
    <cofactor evidence="1">
        <name>Fe(2+)</name>
        <dbReference type="ChEBI" id="CHEBI:29033"/>
    </cofactor>
</comment>
<proteinExistence type="predicted"/>